<dbReference type="KEGG" id="rpne:NCTC8284_00057"/>
<dbReference type="Proteomes" id="UP000278733">
    <property type="component" value="Chromosome"/>
</dbReference>
<name>A0A3S4VZA1_9PAST</name>
<organism evidence="1 2">
    <name type="scientific">Rodentibacter pneumotropicus</name>
    <dbReference type="NCBI Taxonomy" id="758"/>
    <lineage>
        <taxon>Bacteria</taxon>
        <taxon>Pseudomonadati</taxon>
        <taxon>Pseudomonadota</taxon>
        <taxon>Gammaproteobacteria</taxon>
        <taxon>Pasteurellales</taxon>
        <taxon>Pasteurellaceae</taxon>
        <taxon>Rodentibacter</taxon>
    </lineage>
</organism>
<protein>
    <submittedName>
        <fullName evidence="1">Fe/S biogenesis protein NfuA</fullName>
    </submittedName>
</protein>
<sequence>MEQIAISKAAQEHFRKLLDTQEEGTNIRIL</sequence>
<accession>A0A3S4VZA1</accession>
<evidence type="ECO:0000313" key="2">
    <source>
        <dbReference type="Proteomes" id="UP000278733"/>
    </source>
</evidence>
<gene>
    <name evidence="1" type="primary">nfuA_2</name>
    <name evidence="1" type="ORF">NCTC8284_00057</name>
</gene>
<evidence type="ECO:0000313" key="1">
    <source>
        <dbReference type="EMBL" id="VEH64935.1"/>
    </source>
</evidence>
<dbReference type="AlphaFoldDB" id="A0A3S4VZA1"/>
<reference evidence="1 2" key="1">
    <citation type="submission" date="2018-12" db="EMBL/GenBank/DDBJ databases">
        <authorList>
            <consortium name="Pathogen Informatics"/>
        </authorList>
    </citation>
    <scope>NUCLEOTIDE SEQUENCE [LARGE SCALE GENOMIC DNA]</scope>
    <source>
        <strain evidence="1 2">NCTC8284</strain>
    </source>
</reference>
<dbReference type="EMBL" id="LR134405">
    <property type="protein sequence ID" value="VEH64935.1"/>
    <property type="molecule type" value="Genomic_DNA"/>
</dbReference>
<proteinExistence type="predicted"/>